<dbReference type="AlphaFoldDB" id="A0A839RUL5"/>
<comment type="function">
    <text evidence="5">Attaches a formyl group to the free amino group of methionyl-tRNA(fMet). The formyl group appears to play a dual role in the initiator identity of N-formylmethionyl-tRNA by promoting its recognition by IF2 and preventing the misappropriation of this tRNA by the elongation apparatus.</text>
</comment>
<gene>
    <name evidence="5" type="primary">fmt</name>
    <name evidence="8" type="ORF">FHU29_004398</name>
</gene>
<accession>A0A839RUL5</accession>
<dbReference type="Gene3D" id="3.40.50.12230">
    <property type="match status" value="1"/>
</dbReference>
<dbReference type="InterPro" id="IPR036477">
    <property type="entry name" value="Formyl_transf_N_sf"/>
</dbReference>
<name>A0A839RUL5_9ACTN</name>
<evidence type="ECO:0000313" key="9">
    <source>
        <dbReference type="Proteomes" id="UP000567922"/>
    </source>
</evidence>
<dbReference type="InterPro" id="IPR044135">
    <property type="entry name" value="Met-tRNA-FMT_C"/>
</dbReference>
<dbReference type="InterPro" id="IPR002376">
    <property type="entry name" value="Formyl_transf_N"/>
</dbReference>
<dbReference type="EMBL" id="JACHWS010000005">
    <property type="protein sequence ID" value="MBB3039908.1"/>
    <property type="molecule type" value="Genomic_DNA"/>
</dbReference>
<dbReference type="Proteomes" id="UP000567922">
    <property type="component" value="Unassembled WGS sequence"/>
</dbReference>
<dbReference type="Pfam" id="PF02911">
    <property type="entry name" value="Formyl_trans_C"/>
    <property type="match status" value="1"/>
</dbReference>
<reference evidence="8 9" key="1">
    <citation type="submission" date="2020-08" db="EMBL/GenBank/DDBJ databases">
        <title>Sequencing the genomes of 1000 actinobacteria strains.</title>
        <authorList>
            <person name="Klenk H.-P."/>
        </authorList>
    </citation>
    <scope>NUCLEOTIDE SEQUENCE [LARGE SCALE GENOMIC DNA]</scope>
    <source>
        <strain evidence="8 9">DSM 45258</strain>
    </source>
</reference>
<evidence type="ECO:0000256" key="5">
    <source>
        <dbReference type="HAMAP-Rule" id="MF_00182"/>
    </source>
</evidence>
<dbReference type="HAMAP" id="MF_00182">
    <property type="entry name" value="Formyl_trans"/>
    <property type="match status" value="1"/>
</dbReference>
<dbReference type="SUPFAM" id="SSF50486">
    <property type="entry name" value="FMT C-terminal domain-like"/>
    <property type="match status" value="1"/>
</dbReference>
<dbReference type="InterPro" id="IPR005793">
    <property type="entry name" value="Formyl_trans_C"/>
</dbReference>
<dbReference type="NCBIfam" id="TIGR00460">
    <property type="entry name" value="fmt"/>
    <property type="match status" value="1"/>
</dbReference>
<feature type="binding site" evidence="5">
    <location>
        <begin position="110"/>
        <end position="113"/>
    </location>
    <ligand>
        <name>(6S)-5,6,7,8-tetrahydrofolate</name>
        <dbReference type="ChEBI" id="CHEBI:57453"/>
    </ligand>
</feature>
<comment type="catalytic activity">
    <reaction evidence="5">
        <text>L-methionyl-tRNA(fMet) + (6R)-10-formyltetrahydrofolate = N-formyl-L-methionyl-tRNA(fMet) + (6S)-5,6,7,8-tetrahydrofolate + H(+)</text>
        <dbReference type="Rhea" id="RHEA:24380"/>
        <dbReference type="Rhea" id="RHEA-COMP:9952"/>
        <dbReference type="Rhea" id="RHEA-COMP:9953"/>
        <dbReference type="ChEBI" id="CHEBI:15378"/>
        <dbReference type="ChEBI" id="CHEBI:57453"/>
        <dbReference type="ChEBI" id="CHEBI:78530"/>
        <dbReference type="ChEBI" id="CHEBI:78844"/>
        <dbReference type="ChEBI" id="CHEBI:195366"/>
        <dbReference type="EC" id="2.1.2.9"/>
    </reaction>
</comment>
<dbReference type="CDD" id="cd08704">
    <property type="entry name" value="Met_tRNA_FMT_C"/>
    <property type="match status" value="1"/>
</dbReference>
<evidence type="ECO:0000259" key="7">
    <source>
        <dbReference type="Pfam" id="PF02911"/>
    </source>
</evidence>
<dbReference type="GO" id="GO:0005829">
    <property type="term" value="C:cytosol"/>
    <property type="evidence" value="ECO:0007669"/>
    <property type="project" value="TreeGrafter"/>
</dbReference>
<evidence type="ECO:0000256" key="4">
    <source>
        <dbReference type="ARBA" id="ARBA00022917"/>
    </source>
</evidence>
<dbReference type="CDD" id="cd08646">
    <property type="entry name" value="FMT_core_Met-tRNA-FMT_N"/>
    <property type="match status" value="1"/>
</dbReference>
<dbReference type="InterPro" id="IPR011034">
    <property type="entry name" value="Formyl_transferase-like_C_sf"/>
</dbReference>
<dbReference type="PANTHER" id="PTHR11138:SF5">
    <property type="entry name" value="METHIONYL-TRNA FORMYLTRANSFERASE, MITOCHONDRIAL"/>
    <property type="match status" value="1"/>
</dbReference>
<dbReference type="Pfam" id="PF00551">
    <property type="entry name" value="Formyl_trans_N"/>
    <property type="match status" value="1"/>
</dbReference>
<proteinExistence type="inferred from homology"/>
<evidence type="ECO:0000256" key="1">
    <source>
        <dbReference type="ARBA" id="ARBA00010699"/>
    </source>
</evidence>
<dbReference type="RefSeq" id="WP_064438779.1">
    <property type="nucleotide sequence ID" value="NZ_BDDI01000002.1"/>
</dbReference>
<comment type="caution">
    <text evidence="8">The sequence shown here is derived from an EMBL/GenBank/DDBJ whole genome shotgun (WGS) entry which is preliminary data.</text>
</comment>
<dbReference type="EC" id="2.1.2.9" evidence="2 5"/>
<comment type="similarity">
    <text evidence="1 5">Belongs to the Fmt family.</text>
</comment>
<organism evidence="8 9">
    <name type="scientific">Hoyosella altamirensis</name>
    <dbReference type="NCBI Taxonomy" id="616997"/>
    <lineage>
        <taxon>Bacteria</taxon>
        <taxon>Bacillati</taxon>
        <taxon>Actinomycetota</taxon>
        <taxon>Actinomycetes</taxon>
        <taxon>Mycobacteriales</taxon>
        <taxon>Hoyosellaceae</taxon>
        <taxon>Hoyosella</taxon>
    </lineage>
</organism>
<dbReference type="FunFam" id="3.40.50.12230:FF:000001">
    <property type="entry name" value="Methionyl-tRNA formyltransferase"/>
    <property type="match status" value="1"/>
</dbReference>
<dbReference type="OrthoDB" id="9802815at2"/>
<dbReference type="SUPFAM" id="SSF53328">
    <property type="entry name" value="Formyltransferase"/>
    <property type="match status" value="1"/>
</dbReference>
<evidence type="ECO:0000259" key="6">
    <source>
        <dbReference type="Pfam" id="PF00551"/>
    </source>
</evidence>
<keyword evidence="3 5" id="KW-0808">Transferase</keyword>
<evidence type="ECO:0000256" key="3">
    <source>
        <dbReference type="ARBA" id="ARBA00022679"/>
    </source>
</evidence>
<keyword evidence="9" id="KW-1185">Reference proteome</keyword>
<dbReference type="InterPro" id="IPR041711">
    <property type="entry name" value="Met-tRNA-FMT_N"/>
</dbReference>
<evidence type="ECO:0000313" key="8">
    <source>
        <dbReference type="EMBL" id="MBB3039908.1"/>
    </source>
</evidence>
<protein>
    <recommendedName>
        <fullName evidence="2 5">Methionyl-tRNA formyltransferase</fullName>
        <ecNumber evidence="2 5">2.1.2.9</ecNumber>
    </recommendedName>
</protein>
<dbReference type="GO" id="GO:0004479">
    <property type="term" value="F:methionyl-tRNA formyltransferase activity"/>
    <property type="evidence" value="ECO:0007669"/>
    <property type="project" value="UniProtKB-UniRule"/>
</dbReference>
<feature type="domain" description="Formyl transferase C-terminal" evidence="7">
    <location>
        <begin position="204"/>
        <end position="302"/>
    </location>
</feature>
<feature type="domain" description="Formyl transferase N-terminal" evidence="6">
    <location>
        <begin position="2"/>
        <end position="177"/>
    </location>
</feature>
<keyword evidence="4 5" id="KW-0648">Protein biosynthesis</keyword>
<evidence type="ECO:0000256" key="2">
    <source>
        <dbReference type="ARBA" id="ARBA00012261"/>
    </source>
</evidence>
<dbReference type="PANTHER" id="PTHR11138">
    <property type="entry name" value="METHIONYL-TRNA FORMYLTRANSFERASE"/>
    <property type="match status" value="1"/>
</dbReference>
<sequence length="311" mass="32464">MRLVFAGTPEPAVPSLRRLAESGNHDVVAVVTRPDAVAGRGRKQKRSPVGVLADEMGIPVLTPRSPSDPEFVSALKELEPECCPVVAYGALLPPNVLAIPRFGWVNLHFSLLPAWRGAAPVQAAIRAGDDITGASTFLIDSGLDTGPVFGVATETVRESDTAGELLGRLSETGAALLEKTMDGIADGSLNPIPQPAEGTSYAGKITVDTAHIDWQQPAHAVARHIRAMTPEPGAWTMIDGLRMKVGPVMVTDSPDVPRLAPGVIAATKSAVFIGTASAAVRLGTVQPQGKKVMAAADWSRGARLTEGTVAQ</sequence>
<dbReference type="InterPro" id="IPR005794">
    <property type="entry name" value="Fmt"/>
</dbReference>